<dbReference type="GO" id="GO:0016787">
    <property type="term" value="F:hydrolase activity"/>
    <property type="evidence" value="ECO:0007669"/>
    <property type="project" value="UniProtKB-KW"/>
</dbReference>
<dbReference type="InterPro" id="IPR044668">
    <property type="entry name" value="PuuD-like"/>
</dbReference>
<keyword evidence="1" id="KW-0378">Hydrolase</keyword>
<dbReference type="InterPro" id="IPR029062">
    <property type="entry name" value="Class_I_gatase-like"/>
</dbReference>
<name>A0ABP5LPS9_9ACTN</name>
<protein>
    <submittedName>
        <fullName evidence="1">Gamma-glutamyl-gamma-aminobutyrate hydrolase family protein</fullName>
    </submittedName>
</protein>
<dbReference type="SUPFAM" id="SSF52317">
    <property type="entry name" value="Class I glutamine amidotransferase-like"/>
    <property type="match status" value="1"/>
</dbReference>
<dbReference type="PROSITE" id="PS51273">
    <property type="entry name" value="GATASE_TYPE_1"/>
    <property type="match status" value="1"/>
</dbReference>
<proteinExistence type="predicted"/>
<dbReference type="PANTHER" id="PTHR43235">
    <property type="entry name" value="GLUTAMINE AMIDOTRANSFERASE PB2B2.05-RELATED"/>
    <property type="match status" value="1"/>
</dbReference>
<reference evidence="2" key="1">
    <citation type="journal article" date="2019" name="Int. J. Syst. Evol. Microbiol.">
        <title>The Global Catalogue of Microorganisms (GCM) 10K type strain sequencing project: providing services to taxonomists for standard genome sequencing and annotation.</title>
        <authorList>
            <consortium name="The Broad Institute Genomics Platform"/>
            <consortium name="The Broad Institute Genome Sequencing Center for Infectious Disease"/>
            <person name="Wu L."/>
            <person name="Ma J."/>
        </authorList>
    </citation>
    <scope>NUCLEOTIDE SEQUENCE [LARGE SCALE GENOMIC DNA]</scope>
    <source>
        <strain evidence="2">JCM 16022</strain>
    </source>
</reference>
<dbReference type="EMBL" id="BAAAQR010000011">
    <property type="protein sequence ID" value="GAA2151489.1"/>
    <property type="molecule type" value="Genomic_DNA"/>
</dbReference>
<dbReference type="PANTHER" id="PTHR43235:SF1">
    <property type="entry name" value="GLUTAMINE AMIDOTRANSFERASE PB2B2.05-RELATED"/>
    <property type="match status" value="1"/>
</dbReference>
<comment type="caution">
    <text evidence="1">The sequence shown here is derived from an EMBL/GenBank/DDBJ whole genome shotgun (WGS) entry which is preliminary data.</text>
</comment>
<gene>
    <name evidence="1" type="ORF">GCM10009844_33760</name>
</gene>
<dbReference type="Proteomes" id="UP001501771">
    <property type="component" value="Unassembled WGS sequence"/>
</dbReference>
<keyword evidence="2" id="KW-1185">Reference proteome</keyword>
<dbReference type="RefSeq" id="WP_344154867.1">
    <property type="nucleotide sequence ID" value="NZ_BAAAQR010000011.1"/>
</dbReference>
<evidence type="ECO:0000313" key="1">
    <source>
        <dbReference type="EMBL" id="GAA2151489.1"/>
    </source>
</evidence>
<evidence type="ECO:0000313" key="2">
    <source>
        <dbReference type="Proteomes" id="UP001501771"/>
    </source>
</evidence>
<dbReference type="Gene3D" id="3.40.50.880">
    <property type="match status" value="1"/>
</dbReference>
<dbReference type="InterPro" id="IPR011697">
    <property type="entry name" value="Peptidase_C26"/>
</dbReference>
<organism evidence="1 2">
    <name type="scientific">Nocardioides koreensis</name>
    <dbReference type="NCBI Taxonomy" id="433651"/>
    <lineage>
        <taxon>Bacteria</taxon>
        <taxon>Bacillati</taxon>
        <taxon>Actinomycetota</taxon>
        <taxon>Actinomycetes</taxon>
        <taxon>Propionibacteriales</taxon>
        <taxon>Nocardioidaceae</taxon>
        <taxon>Nocardioides</taxon>
    </lineage>
</organism>
<dbReference type="Pfam" id="PF07722">
    <property type="entry name" value="Peptidase_C26"/>
    <property type="match status" value="1"/>
</dbReference>
<accession>A0ABP5LPS9</accession>
<dbReference type="CDD" id="cd01745">
    <property type="entry name" value="GATase1_2"/>
    <property type="match status" value="1"/>
</dbReference>
<sequence>MAVPVIGLTTYREHAAWGVWRQPADVLPAQYATAVEQTGGVPLLLPPVAQVEAADAVLARLDALVVSGGADIDPTRYGAEPHPRTAGWREDRDAWELALLDAADAIRLPVLGICRGMQLMAVHAGGSLHQHTPDLVEHDEHSPGGDVFGEIEVATVGGSRVAALVGERLTVSCHHHQSVLEHPGYVASAHAGDGSVEAIESEGDRFWLAVQWHPETAADVGLLAGLVRAAATYAAGRGR</sequence>